<dbReference type="OrthoDB" id="1711508at2759"/>
<sequence length="255" mass="29175">MIWSSASEENVNKMTGLVAPFQIGRALFQRVWARPTLVTSSQLATKVSTVKDLSIVWDELNRWDSYMQDSEARSRRPTFRSRALAGTRLFYYEKKQEKSKAWKHVHTNHHDMPHNMLYKEAMQRNLSGMLDSYYGPLLHEPFGPKNTILLDDSVGKARCQPNNHICIPEFDAQSASTYTSYLERGSPPEMVDGLDDFLLQFIGVLDVLSDVDNVEQWILDGNAATFSRYQTPEERAEWVQRGIQALAARSICVEP</sequence>
<dbReference type="SUPFAM" id="SSF56784">
    <property type="entry name" value="HAD-like"/>
    <property type="match status" value="1"/>
</dbReference>
<evidence type="ECO:0000313" key="2">
    <source>
        <dbReference type="Proteomes" id="UP000269793"/>
    </source>
</evidence>
<dbReference type="Gene3D" id="3.40.50.1000">
    <property type="entry name" value="HAD superfamily/HAD-like"/>
    <property type="match status" value="1"/>
</dbReference>
<keyword evidence="2" id="KW-1185">Reference proteome</keyword>
<dbReference type="STRING" id="425264.A0A3G2S7G7"/>
<dbReference type="VEuPathDB" id="FungiDB:DNF11_2850"/>
<dbReference type="InterPro" id="IPR036412">
    <property type="entry name" value="HAD-like_sf"/>
</dbReference>
<name>A0A3G2S7G7_MALR7</name>
<reference evidence="1 2" key="1">
    <citation type="submission" date="2018-10" db="EMBL/GenBank/DDBJ databases">
        <title>Complete genome sequence of Malassezia restricta CBS 7877.</title>
        <authorList>
            <person name="Morand S.C."/>
            <person name="Bertignac M."/>
            <person name="Iltis A."/>
            <person name="Kolder I."/>
            <person name="Pirovano W."/>
            <person name="Jourdain R."/>
            <person name="Clavaud C."/>
        </authorList>
    </citation>
    <scope>NUCLEOTIDE SEQUENCE [LARGE SCALE GENOMIC DNA]</scope>
    <source>
        <strain evidence="1 2">CBS 7877</strain>
    </source>
</reference>
<accession>A0A3G2S7G7</accession>
<dbReference type="Proteomes" id="UP000269793">
    <property type="component" value="Chromosome V"/>
</dbReference>
<evidence type="ECO:0000313" key="1">
    <source>
        <dbReference type="EMBL" id="AYO43800.1"/>
    </source>
</evidence>
<dbReference type="AlphaFoldDB" id="A0A3G2S7G7"/>
<dbReference type="EMBL" id="CP033152">
    <property type="protein sequence ID" value="AYO43800.1"/>
    <property type="molecule type" value="Genomic_DNA"/>
</dbReference>
<gene>
    <name evidence="1" type="ORF">DNF11_2850</name>
</gene>
<proteinExistence type="predicted"/>
<protein>
    <submittedName>
        <fullName evidence="1">NLI interacting factor-like phosphatase</fullName>
    </submittedName>
</protein>
<organism evidence="1 2">
    <name type="scientific">Malassezia restricta (strain ATCC 96810 / NBRC 103918 / CBS 7877)</name>
    <name type="common">Seborrheic dermatitis infection agent</name>
    <dbReference type="NCBI Taxonomy" id="425264"/>
    <lineage>
        <taxon>Eukaryota</taxon>
        <taxon>Fungi</taxon>
        <taxon>Dikarya</taxon>
        <taxon>Basidiomycota</taxon>
        <taxon>Ustilaginomycotina</taxon>
        <taxon>Malasseziomycetes</taxon>
        <taxon>Malasseziales</taxon>
        <taxon>Malasseziaceae</taxon>
        <taxon>Malassezia</taxon>
    </lineage>
</organism>
<dbReference type="InterPro" id="IPR023214">
    <property type="entry name" value="HAD_sf"/>
</dbReference>